<dbReference type="AlphaFoldDB" id="A0A9P6XPJ4"/>
<reference evidence="2 3" key="1">
    <citation type="journal article" date="2020" name="Microb. Genom.">
        <title>Genetic diversity of clinical and environmental Mucorales isolates obtained from an investigation of mucormycosis cases among solid organ transplant recipients.</title>
        <authorList>
            <person name="Nguyen M.H."/>
            <person name="Kaul D."/>
            <person name="Muto C."/>
            <person name="Cheng S.J."/>
            <person name="Richter R.A."/>
            <person name="Bruno V.M."/>
            <person name="Liu G."/>
            <person name="Beyhan S."/>
            <person name="Sundermann A.J."/>
            <person name="Mounaud S."/>
            <person name="Pasculle A.W."/>
            <person name="Nierman W.C."/>
            <person name="Driscoll E."/>
            <person name="Cumbie R."/>
            <person name="Clancy C.J."/>
            <person name="Dupont C.L."/>
        </authorList>
    </citation>
    <scope>NUCLEOTIDE SEQUENCE [LARGE SCALE GENOMIC DNA]</scope>
    <source>
        <strain evidence="2 3">GL24</strain>
    </source>
</reference>
<protein>
    <submittedName>
        <fullName evidence="2">Uncharacterized protein</fullName>
    </submittedName>
</protein>
<gene>
    <name evidence="2" type="ORF">G6F50_017593</name>
</gene>
<sequence length="83" mass="8647">MSSRAWLDSTEAAIEQARIYRKRPPPGIIQATPASRRHDPPPDPAAVPGPAGNRAGPVRCRRHRAAGGRPGPVAAAGADALPQ</sequence>
<dbReference type="EMBL" id="JAANIU010013377">
    <property type="protein sequence ID" value="KAG1530031.1"/>
    <property type="molecule type" value="Genomic_DNA"/>
</dbReference>
<organism evidence="2 3">
    <name type="scientific">Rhizopus delemar</name>
    <dbReference type="NCBI Taxonomy" id="936053"/>
    <lineage>
        <taxon>Eukaryota</taxon>
        <taxon>Fungi</taxon>
        <taxon>Fungi incertae sedis</taxon>
        <taxon>Mucoromycota</taxon>
        <taxon>Mucoromycotina</taxon>
        <taxon>Mucoromycetes</taxon>
        <taxon>Mucorales</taxon>
        <taxon>Mucorineae</taxon>
        <taxon>Rhizopodaceae</taxon>
        <taxon>Rhizopus</taxon>
    </lineage>
</organism>
<evidence type="ECO:0000256" key="1">
    <source>
        <dbReference type="SAM" id="MobiDB-lite"/>
    </source>
</evidence>
<feature type="region of interest" description="Disordered" evidence="1">
    <location>
        <begin position="17"/>
        <end position="83"/>
    </location>
</feature>
<feature type="compositionally biased region" description="Low complexity" evidence="1">
    <location>
        <begin position="71"/>
        <end position="83"/>
    </location>
</feature>
<keyword evidence="3" id="KW-1185">Reference proteome</keyword>
<proteinExistence type="predicted"/>
<accession>A0A9P6XPJ4</accession>
<evidence type="ECO:0000313" key="2">
    <source>
        <dbReference type="EMBL" id="KAG1530031.1"/>
    </source>
</evidence>
<evidence type="ECO:0000313" key="3">
    <source>
        <dbReference type="Proteomes" id="UP000740926"/>
    </source>
</evidence>
<comment type="caution">
    <text evidence="2">The sequence shown here is derived from an EMBL/GenBank/DDBJ whole genome shotgun (WGS) entry which is preliminary data.</text>
</comment>
<name>A0A9P6XPJ4_9FUNG</name>
<dbReference type="Proteomes" id="UP000740926">
    <property type="component" value="Unassembled WGS sequence"/>
</dbReference>